<feature type="domain" description="Glycosyl transferase family 1" evidence="2">
    <location>
        <begin position="101"/>
        <end position="158"/>
    </location>
</feature>
<dbReference type="PANTHER" id="PTHR45947">
    <property type="entry name" value="SULFOQUINOVOSYL TRANSFERASE SQD2"/>
    <property type="match status" value="1"/>
</dbReference>
<dbReference type="InterPro" id="IPR001296">
    <property type="entry name" value="Glyco_trans_1"/>
</dbReference>
<dbReference type="Pfam" id="PF00534">
    <property type="entry name" value="Glycos_transf_1"/>
    <property type="match status" value="1"/>
</dbReference>
<dbReference type="InterPro" id="IPR050194">
    <property type="entry name" value="Glycosyltransferase_grp1"/>
</dbReference>
<protein>
    <recommendedName>
        <fullName evidence="2">Glycosyl transferase family 1 domain-containing protein</fullName>
    </recommendedName>
</protein>
<organism evidence="3 4">
    <name type="scientific">Sphagnum jensenii</name>
    <dbReference type="NCBI Taxonomy" id="128206"/>
    <lineage>
        <taxon>Eukaryota</taxon>
        <taxon>Viridiplantae</taxon>
        <taxon>Streptophyta</taxon>
        <taxon>Embryophyta</taxon>
        <taxon>Bryophyta</taxon>
        <taxon>Sphagnophytina</taxon>
        <taxon>Sphagnopsida</taxon>
        <taxon>Sphagnales</taxon>
        <taxon>Sphagnaceae</taxon>
        <taxon>Sphagnum</taxon>
    </lineage>
</organism>
<evidence type="ECO:0000313" key="3">
    <source>
        <dbReference type="EMBL" id="CAK9279103.1"/>
    </source>
</evidence>
<keyword evidence="1" id="KW-0328">Glycosyltransferase</keyword>
<proteinExistence type="predicted"/>
<reference evidence="3" key="1">
    <citation type="submission" date="2024-02" db="EMBL/GenBank/DDBJ databases">
        <authorList>
            <consortium name="ELIXIR-Norway"/>
            <consortium name="Elixir Norway"/>
        </authorList>
    </citation>
    <scope>NUCLEOTIDE SEQUENCE</scope>
</reference>
<dbReference type="Proteomes" id="UP001497444">
    <property type="component" value="Chromosome 9"/>
</dbReference>
<evidence type="ECO:0000313" key="4">
    <source>
        <dbReference type="Proteomes" id="UP001497444"/>
    </source>
</evidence>
<keyword evidence="1" id="KW-0808">Transferase</keyword>
<evidence type="ECO:0000256" key="1">
    <source>
        <dbReference type="ARBA" id="ARBA00022676"/>
    </source>
</evidence>
<gene>
    <name evidence="3" type="ORF">CSSPJE1EN1_LOCUS24581</name>
</gene>
<evidence type="ECO:0000259" key="2">
    <source>
        <dbReference type="Pfam" id="PF00534"/>
    </source>
</evidence>
<dbReference type="EMBL" id="OZ020104">
    <property type="protein sequence ID" value="CAK9279103.1"/>
    <property type="molecule type" value="Genomic_DNA"/>
</dbReference>
<dbReference type="Gene3D" id="3.40.50.2000">
    <property type="entry name" value="Glycogen Phosphorylase B"/>
    <property type="match status" value="3"/>
</dbReference>
<sequence length="192" mass="20702">MRAADLTLVMSHALGKEMNAAGASTAEKIRIWQKGVDSESFHTRFKSQEMRNHLTNGVPDTPLIVHVGRLGAEKNLDFLKKVMGGIPHIRLAFVGDGPFRASGVPVVAARAGGIPDIVTQDGETGFLYTPGDLDDCLSKIMALLESSELQQKIGAAGTAHFWASMTLLLDKCFKGESQGRSHLFITYSCMGV</sequence>
<name>A0ABP0XMZ1_9BRYO</name>
<keyword evidence="4" id="KW-1185">Reference proteome</keyword>
<dbReference type="PANTHER" id="PTHR45947:SF3">
    <property type="entry name" value="SULFOQUINOVOSYL TRANSFERASE SQD2"/>
    <property type="match status" value="1"/>
</dbReference>
<accession>A0ABP0XMZ1</accession>
<dbReference type="SUPFAM" id="SSF53756">
    <property type="entry name" value="UDP-Glycosyltransferase/glycogen phosphorylase"/>
    <property type="match status" value="1"/>
</dbReference>